<organism evidence="1 2">
    <name type="scientific">Azospirillum oleiclasticum</name>
    <dbReference type="NCBI Taxonomy" id="2735135"/>
    <lineage>
        <taxon>Bacteria</taxon>
        <taxon>Pseudomonadati</taxon>
        <taxon>Pseudomonadota</taxon>
        <taxon>Alphaproteobacteria</taxon>
        <taxon>Rhodospirillales</taxon>
        <taxon>Azospirillaceae</taxon>
        <taxon>Azospirillum</taxon>
    </lineage>
</organism>
<accession>A0ABX2TK40</accession>
<proteinExistence type="predicted"/>
<keyword evidence="2" id="KW-1185">Reference proteome</keyword>
<evidence type="ECO:0008006" key="3">
    <source>
        <dbReference type="Google" id="ProtNLM"/>
    </source>
</evidence>
<protein>
    <recommendedName>
        <fullName evidence="3">Zinc/iron-chelating domain-containing protein</fullName>
    </recommendedName>
</protein>
<reference evidence="1 2" key="1">
    <citation type="submission" date="2020-05" db="EMBL/GenBank/DDBJ databases">
        <title>Azospirillum oleiclasticum sp. nov, a nitrogen-fixing and heavy crude oil-emulsifying bacterium isolated from the crude oil of Yumen Oilfield.</title>
        <authorList>
            <person name="Wu D."/>
            <person name="Cai M."/>
            <person name="Zhang X."/>
        </authorList>
    </citation>
    <scope>NUCLEOTIDE SEQUENCE [LARGE SCALE GENOMIC DNA]</scope>
    <source>
        <strain evidence="1 2">ROY-1-1-2</strain>
    </source>
</reference>
<dbReference type="RefSeq" id="WP_180286495.1">
    <property type="nucleotide sequence ID" value="NZ_JABFDB010000044.1"/>
</dbReference>
<dbReference type="PANTHER" id="PTHR36931:SF1">
    <property type="entry name" value="UPF0153 PROTEIN YEIW"/>
    <property type="match status" value="1"/>
</dbReference>
<comment type="caution">
    <text evidence="1">The sequence shown here is derived from an EMBL/GenBank/DDBJ whole genome shotgun (WGS) entry which is preliminary data.</text>
</comment>
<evidence type="ECO:0000313" key="2">
    <source>
        <dbReference type="Proteomes" id="UP000584642"/>
    </source>
</evidence>
<name>A0ABX2TK40_9PROT</name>
<gene>
    <name evidence="1" type="ORF">HND93_33875</name>
</gene>
<dbReference type="Proteomes" id="UP000584642">
    <property type="component" value="Unassembled WGS sequence"/>
</dbReference>
<evidence type="ECO:0000313" key="1">
    <source>
        <dbReference type="EMBL" id="NYZ24720.1"/>
    </source>
</evidence>
<dbReference type="InterPro" id="IPR052572">
    <property type="entry name" value="UPF0153_domain"/>
</dbReference>
<sequence>MTDRQCGECTLCCKLMGVPELKKPAARWCELCDQGKGCTAYGERPPSCRNFQCFWLMDEAFPDEFRPDRIGALASFNDTPDSVVLHVDPARKAAIRSRPVNALIDALLKVYARVFVVTGKESALIQR</sequence>
<dbReference type="EMBL" id="JABFDB010000044">
    <property type="protein sequence ID" value="NYZ24720.1"/>
    <property type="molecule type" value="Genomic_DNA"/>
</dbReference>
<dbReference type="PANTHER" id="PTHR36931">
    <property type="entry name" value="UPF0153 PROTEIN YEIW"/>
    <property type="match status" value="1"/>
</dbReference>